<accession>I1IRM1</accession>
<protein>
    <recommendedName>
        <fullName evidence="4">Knottins-like domain-containing protein</fullName>
    </recommendedName>
</protein>
<dbReference type="Gene3D" id="3.30.30.10">
    <property type="entry name" value="Knottin, scorpion toxin-like"/>
    <property type="match status" value="1"/>
</dbReference>
<dbReference type="PROSITE" id="PS00940">
    <property type="entry name" value="GAMMA_THIONIN"/>
    <property type="match status" value="1"/>
</dbReference>
<evidence type="ECO:0000313" key="5">
    <source>
        <dbReference type="EMBL" id="PNT64897.1"/>
    </source>
</evidence>
<dbReference type="InParanoid" id="I1IRM1"/>
<dbReference type="GO" id="GO:0006952">
    <property type="term" value="P:defense response"/>
    <property type="evidence" value="ECO:0000318"/>
    <property type="project" value="GO_Central"/>
</dbReference>
<dbReference type="HOGENOM" id="CLU_161668_1_2_1"/>
<evidence type="ECO:0000259" key="4">
    <source>
        <dbReference type="SMART" id="SM00505"/>
    </source>
</evidence>
<dbReference type="PANTHER" id="PTHR33147">
    <property type="entry name" value="DEFENSIN-LIKE PROTEIN 1"/>
    <property type="match status" value="1"/>
</dbReference>
<dbReference type="Pfam" id="PF00304">
    <property type="entry name" value="Gamma-thionin"/>
    <property type="match status" value="1"/>
</dbReference>
<reference evidence="5 6" key="1">
    <citation type="journal article" date="2010" name="Nature">
        <title>Genome sequencing and analysis of the model grass Brachypodium distachyon.</title>
        <authorList>
            <consortium name="International Brachypodium Initiative"/>
        </authorList>
    </citation>
    <scope>NUCLEOTIDE SEQUENCE [LARGE SCALE GENOMIC DNA]</scope>
    <source>
        <strain evidence="5 6">Bd21</strain>
    </source>
</reference>
<evidence type="ECO:0000313" key="6">
    <source>
        <dbReference type="EnsemblPlants" id="PNT64897"/>
    </source>
</evidence>
<feature type="signal peptide" evidence="3">
    <location>
        <begin position="1"/>
        <end position="28"/>
    </location>
</feature>
<feature type="chain" id="PRO_5003644405" description="Knottins-like domain-containing protein" evidence="3">
    <location>
        <begin position="29"/>
        <end position="80"/>
    </location>
</feature>
<dbReference type="CDD" id="cd00107">
    <property type="entry name" value="Knot1"/>
    <property type="match status" value="1"/>
</dbReference>
<keyword evidence="7" id="KW-1185">Reference proteome</keyword>
<evidence type="ECO:0000313" key="7">
    <source>
        <dbReference type="Proteomes" id="UP000008810"/>
    </source>
</evidence>
<evidence type="ECO:0000256" key="2">
    <source>
        <dbReference type="ARBA" id="ARBA00023157"/>
    </source>
</evidence>
<keyword evidence="2" id="KW-1015">Disulfide bond</keyword>
<dbReference type="AlphaFoldDB" id="I1IRM1"/>
<dbReference type="EMBL" id="CM000883">
    <property type="protein sequence ID" value="PNT64897.1"/>
    <property type="molecule type" value="Genomic_DNA"/>
</dbReference>
<reference evidence="5" key="2">
    <citation type="submission" date="2017-06" db="EMBL/GenBank/DDBJ databases">
        <title>WGS assembly of Brachypodium distachyon.</title>
        <authorList>
            <consortium name="The International Brachypodium Initiative"/>
            <person name="Lucas S."/>
            <person name="Harmon-Smith M."/>
            <person name="Lail K."/>
            <person name="Tice H."/>
            <person name="Grimwood J."/>
            <person name="Bruce D."/>
            <person name="Barry K."/>
            <person name="Shu S."/>
            <person name="Lindquist E."/>
            <person name="Wang M."/>
            <person name="Pitluck S."/>
            <person name="Vogel J.P."/>
            <person name="Garvin D.F."/>
            <person name="Mockler T.C."/>
            <person name="Schmutz J."/>
            <person name="Rokhsar D."/>
            <person name="Bevan M.W."/>
        </authorList>
    </citation>
    <scope>NUCLEOTIDE SEQUENCE</scope>
    <source>
        <strain evidence="5">Bd21</strain>
    </source>
</reference>
<evidence type="ECO:0000256" key="1">
    <source>
        <dbReference type="ARBA" id="ARBA00022729"/>
    </source>
</evidence>
<reference evidence="6" key="3">
    <citation type="submission" date="2018-08" db="UniProtKB">
        <authorList>
            <consortium name="EnsemblPlants"/>
        </authorList>
    </citation>
    <scope>IDENTIFICATION</scope>
    <source>
        <strain evidence="6">cv. Bd21</strain>
    </source>
</reference>
<dbReference type="PANTHER" id="PTHR33147:SF39">
    <property type="entry name" value="DRO1 PROTEIN-RELATED"/>
    <property type="match status" value="1"/>
</dbReference>
<dbReference type="InterPro" id="IPR008176">
    <property type="entry name" value="Defensin_plant"/>
</dbReference>
<gene>
    <name evidence="5" type="ORF">BRADI_4g34716v3</name>
</gene>
<dbReference type="InterPro" id="IPR003614">
    <property type="entry name" value="Knottins"/>
</dbReference>
<dbReference type="EnsemblPlants" id="PNT64897">
    <property type="protein sequence ID" value="PNT64897"/>
    <property type="gene ID" value="BRADI_4g34716v3"/>
</dbReference>
<dbReference type="OMA" id="DCKLECI"/>
<proteinExistence type="predicted"/>
<dbReference type="eggNOG" id="ENOG502R4WW">
    <property type="taxonomic scope" value="Eukaryota"/>
</dbReference>
<feature type="domain" description="Knottins-like" evidence="4">
    <location>
        <begin position="34"/>
        <end position="79"/>
    </location>
</feature>
<organism evidence="6">
    <name type="scientific">Brachypodium distachyon</name>
    <name type="common">Purple false brome</name>
    <name type="synonym">Trachynia distachya</name>
    <dbReference type="NCBI Taxonomy" id="15368"/>
    <lineage>
        <taxon>Eukaryota</taxon>
        <taxon>Viridiplantae</taxon>
        <taxon>Streptophyta</taxon>
        <taxon>Embryophyta</taxon>
        <taxon>Tracheophyta</taxon>
        <taxon>Spermatophyta</taxon>
        <taxon>Magnoliopsida</taxon>
        <taxon>Liliopsida</taxon>
        <taxon>Poales</taxon>
        <taxon>Poaceae</taxon>
        <taxon>BOP clade</taxon>
        <taxon>Pooideae</taxon>
        <taxon>Stipodae</taxon>
        <taxon>Brachypodieae</taxon>
        <taxon>Brachypodium</taxon>
    </lineage>
</organism>
<dbReference type="InterPro" id="IPR036574">
    <property type="entry name" value="Scorpion_toxin-like_sf"/>
</dbReference>
<dbReference type="Proteomes" id="UP000008810">
    <property type="component" value="Chromosome 4"/>
</dbReference>
<keyword evidence="1 3" id="KW-0732">Signal</keyword>
<evidence type="ECO:0000256" key="3">
    <source>
        <dbReference type="SAM" id="SignalP"/>
    </source>
</evidence>
<name>I1IRM1_BRADI</name>
<sequence length="80" mass="8670">MESLRRFSAAAAILALLLLLVATEAVTAQAYGKKCSKPSGRFKGPCFFKVDCEQQCKKEGWPRGVCTGFAGRCVCKNYGC</sequence>
<dbReference type="SUPFAM" id="SSF57095">
    <property type="entry name" value="Scorpion toxin-like"/>
    <property type="match status" value="1"/>
</dbReference>
<dbReference type="SMART" id="SM00505">
    <property type="entry name" value="Knot1"/>
    <property type="match status" value="1"/>
</dbReference>
<dbReference type="Gramene" id="PNT64897">
    <property type="protein sequence ID" value="PNT64897"/>
    <property type="gene ID" value="BRADI_4g34716v3"/>
</dbReference>